<proteinExistence type="inferred from homology"/>
<keyword evidence="4 8" id="KW-0378">Hydrolase</keyword>
<dbReference type="Gene3D" id="1.10.1300.10">
    <property type="entry name" value="3'5'-cyclic nucleotide phosphodiesterase, catalytic domain"/>
    <property type="match status" value="1"/>
</dbReference>
<dbReference type="SMART" id="SM00471">
    <property type="entry name" value="HDc"/>
    <property type="match status" value="1"/>
</dbReference>
<evidence type="ECO:0000256" key="6">
    <source>
        <dbReference type="ARBA" id="ARBA00033684"/>
    </source>
</evidence>
<evidence type="ECO:0000259" key="10">
    <source>
        <dbReference type="PROSITE" id="PS51845"/>
    </source>
</evidence>
<keyword evidence="12" id="KW-1185">Reference proteome</keyword>
<accession>A0ABP0F0K9</accession>
<evidence type="ECO:0000313" key="11">
    <source>
        <dbReference type="EMBL" id="CAK8673257.1"/>
    </source>
</evidence>
<evidence type="ECO:0000313" key="12">
    <source>
        <dbReference type="Proteomes" id="UP001642483"/>
    </source>
</evidence>
<protein>
    <recommendedName>
        <fullName evidence="8">Phosphodiesterase</fullName>
        <ecNumber evidence="8">3.1.4.-</ecNumber>
    </recommendedName>
</protein>
<feature type="region of interest" description="Disordered" evidence="9">
    <location>
        <begin position="233"/>
        <end position="263"/>
    </location>
</feature>
<evidence type="ECO:0000256" key="2">
    <source>
        <dbReference type="ARBA" id="ARBA00022535"/>
    </source>
</evidence>
<comment type="cofactor">
    <cofactor evidence="8">
        <name>a divalent metal cation</name>
        <dbReference type="ChEBI" id="CHEBI:60240"/>
    </cofactor>
    <text evidence="8">Binds 2 divalent metal cations per subunit. Site 1 may preferentially bind zinc ions, while site 2 has a preference for magnesium and/or manganese ions.</text>
</comment>
<comment type="catalytic activity">
    <reaction evidence="5">
        <text>3',5'-cyclic AMP + H2O = AMP + H(+)</text>
        <dbReference type="Rhea" id="RHEA:25277"/>
        <dbReference type="ChEBI" id="CHEBI:15377"/>
        <dbReference type="ChEBI" id="CHEBI:15378"/>
        <dbReference type="ChEBI" id="CHEBI:58165"/>
        <dbReference type="ChEBI" id="CHEBI:456215"/>
    </reaction>
    <physiologicalReaction direction="left-to-right" evidence="5">
        <dbReference type="Rhea" id="RHEA:25278"/>
    </physiologicalReaction>
</comment>
<dbReference type="SUPFAM" id="SSF109604">
    <property type="entry name" value="HD-domain/PDEase-like"/>
    <property type="match status" value="1"/>
</dbReference>
<dbReference type="Pfam" id="PF00233">
    <property type="entry name" value="PDEase_I"/>
    <property type="match status" value="1"/>
</dbReference>
<evidence type="ECO:0000256" key="7">
    <source>
        <dbReference type="ARBA" id="ARBA00033709"/>
    </source>
</evidence>
<feature type="region of interest" description="Disordered" evidence="9">
    <location>
        <begin position="918"/>
        <end position="958"/>
    </location>
</feature>
<keyword evidence="3 8" id="KW-0479">Metal-binding</keyword>
<dbReference type="Pfam" id="PF08499">
    <property type="entry name" value="PDEase_I_N"/>
    <property type="match status" value="1"/>
</dbReference>
<comment type="catalytic activity">
    <reaction evidence="6">
        <text>3',5'-cyclic GMP + H2O = GMP + H(+)</text>
        <dbReference type="Rhea" id="RHEA:16957"/>
        <dbReference type="ChEBI" id="CHEBI:15377"/>
        <dbReference type="ChEBI" id="CHEBI:15378"/>
        <dbReference type="ChEBI" id="CHEBI:57746"/>
        <dbReference type="ChEBI" id="CHEBI:58115"/>
    </reaction>
    <physiologicalReaction direction="left-to-right" evidence="6">
        <dbReference type="Rhea" id="RHEA:16958"/>
    </physiologicalReaction>
</comment>
<dbReference type="PROSITE" id="PS00126">
    <property type="entry name" value="PDEASE_I_1"/>
    <property type="match status" value="1"/>
</dbReference>
<comment type="caution">
    <text evidence="11">The sequence shown here is derived from an EMBL/GenBank/DDBJ whole genome shotgun (WGS) entry which is preliminary data.</text>
</comment>
<sequence>MYTATETQEHSNFGSLEYKSVHSYLLNQSENRKSNSPLRQKALPLEKRELNGALQRKVSESLLCVSDFKPDIPRTWSGSRILLSKPGCRKNNLNGQTSPGRRDQRVFLTSEARAGSGLILFEKRQPAPNRNSKNRYHNENNYRPAKELRDNFVKGSDFSYRFREPTSHGKTFQGFTHPLQVNNQCRETEQIQSNTCDGHFVTSDCKTISWRGNGSPKRRLLSKRVAGNCVMNNDRRQFGTTPAPSKEKVPMARTVPGHGCRSPANDIKATTVGHPELKPGQQGNQSNAVDPSVVKRVSKVIEVDGVNYKVTMEPPGSSHYRRNGPCSTSSSKGVPNTGPIFSHQILVNGGQNVNPVETKVDLPNGYPPHNLRSWQEARMRKAEEADLSDTVLPDPASLPGLDSASLRLRKLLNNLKRGSEIPTDALRHNLEYAISVMEMNILKNTGSDVTASDDEMPTNLSPVPPEIKSWLVQTFSNSKIGTHSKKGKDRRSLRSVVHVVRASLFVDRMIRKSPSDRNNDIPPQVQMHLKNLDKWTFDIFELEEISNGNSLKYVFYQLLVKFELMKKFKISVSTLLAYCDKLQRGYNKHNNRYHNPIHAADVAQTLNILLMKSGFVNWFSDLEIFSMIMAAIIHDVEHTGTTNNFHINTRSPLAQLYNDKSVLENHHISTAFRMLNEGEGCDILRNFSSEDYQECRALMVEMVLATDMNQHFGQIKRMNQALKKPENLEKSKAMCLMIHTADINHPTKPWPLHYKWTERLVVEFFEQGDKERELQLQLSPLCDRNSTMVAQSQISFIDYVIKPTFNVLFDLFTKVNGREMRDVIVSMNQQNKEETQNSSGSTANDVLKRRFCDVTSVSSTFENAEQVMGILNENKDTCFLCMDHNLKQWTKKNEIEIANMFLGDDAFTEAAAIVPDPLPAAIYDPPPQNGTNKGNENLPKSNTTTKRTLDSPKKSGPS</sequence>
<evidence type="ECO:0000256" key="1">
    <source>
        <dbReference type="ARBA" id="ARBA00010664"/>
    </source>
</evidence>
<dbReference type="InterPro" id="IPR023088">
    <property type="entry name" value="PDEase"/>
</dbReference>
<dbReference type="InterPro" id="IPR003607">
    <property type="entry name" value="HD/PDEase_dom"/>
</dbReference>
<comment type="catalytic activity">
    <reaction evidence="7">
        <text>a nucleoside 3',5'-cyclic phosphate + H2O = a nucleoside 5'-phosphate + H(+)</text>
        <dbReference type="Rhea" id="RHEA:14653"/>
        <dbReference type="ChEBI" id="CHEBI:15377"/>
        <dbReference type="ChEBI" id="CHEBI:15378"/>
        <dbReference type="ChEBI" id="CHEBI:57867"/>
        <dbReference type="ChEBI" id="CHEBI:58464"/>
        <dbReference type="EC" id="3.1.4.17"/>
    </reaction>
    <physiologicalReaction direction="left-to-right" evidence="7">
        <dbReference type="Rhea" id="RHEA:14654"/>
    </physiologicalReaction>
</comment>
<dbReference type="InterPro" id="IPR023174">
    <property type="entry name" value="PDEase_CS"/>
</dbReference>
<dbReference type="InterPro" id="IPR002073">
    <property type="entry name" value="PDEase_catalytic_dom"/>
</dbReference>
<gene>
    <name evidence="11" type="ORF">CVLEPA_LOCUS3067</name>
</gene>
<evidence type="ECO:0000256" key="5">
    <source>
        <dbReference type="ARBA" id="ARBA00033675"/>
    </source>
</evidence>
<dbReference type="Proteomes" id="UP001642483">
    <property type="component" value="Unassembled WGS sequence"/>
</dbReference>
<dbReference type="EMBL" id="CAWYQH010000002">
    <property type="protein sequence ID" value="CAK8673257.1"/>
    <property type="molecule type" value="Genomic_DNA"/>
</dbReference>
<dbReference type="PROSITE" id="PS51845">
    <property type="entry name" value="PDEASE_I_2"/>
    <property type="match status" value="1"/>
</dbReference>
<evidence type="ECO:0000256" key="8">
    <source>
        <dbReference type="RuleBase" id="RU363067"/>
    </source>
</evidence>
<dbReference type="InterPro" id="IPR036971">
    <property type="entry name" value="PDEase_catalytic_dom_sf"/>
</dbReference>
<organism evidence="11 12">
    <name type="scientific">Clavelina lepadiformis</name>
    <name type="common">Light-bulb sea squirt</name>
    <name type="synonym">Ascidia lepadiformis</name>
    <dbReference type="NCBI Taxonomy" id="159417"/>
    <lineage>
        <taxon>Eukaryota</taxon>
        <taxon>Metazoa</taxon>
        <taxon>Chordata</taxon>
        <taxon>Tunicata</taxon>
        <taxon>Ascidiacea</taxon>
        <taxon>Aplousobranchia</taxon>
        <taxon>Clavelinidae</taxon>
        <taxon>Clavelina</taxon>
    </lineage>
</organism>
<comment type="similarity">
    <text evidence="1">Belongs to the cyclic nucleotide phosphodiesterase family. PDE1 subfamily.</text>
</comment>
<evidence type="ECO:0000256" key="3">
    <source>
        <dbReference type="ARBA" id="ARBA00022723"/>
    </source>
</evidence>
<dbReference type="InterPro" id="IPR013706">
    <property type="entry name" value="PDE1_N"/>
</dbReference>
<feature type="compositionally biased region" description="Polar residues" evidence="9">
    <location>
        <begin position="929"/>
        <end position="946"/>
    </location>
</feature>
<keyword evidence="2" id="KW-0140">cGMP</keyword>
<dbReference type="EC" id="3.1.4.-" evidence="8"/>
<dbReference type="PANTHER" id="PTHR11347">
    <property type="entry name" value="CYCLIC NUCLEOTIDE PHOSPHODIESTERASE"/>
    <property type="match status" value="1"/>
</dbReference>
<dbReference type="CDD" id="cd00077">
    <property type="entry name" value="HDc"/>
    <property type="match status" value="1"/>
</dbReference>
<feature type="domain" description="PDEase" evidence="10">
    <location>
        <begin position="517"/>
        <end position="896"/>
    </location>
</feature>
<feature type="region of interest" description="Disordered" evidence="9">
    <location>
        <begin position="312"/>
        <end position="335"/>
    </location>
</feature>
<name>A0ABP0F0K9_CLALP</name>
<dbReference type="PRINTS" id="PR00387">
    <property type="entry name" value="PDIESTERASE1"/>
</dbReference>
<feature type="compositionally biased region" description="Polar residues" evidence="9">
    <location>
        <begin position="325"/>
        <end position="334"/>
    </location>
</feature>
<feature type="compositionally biased region" description="Basic and acidic residues" evidence="9">
    <location>
        <begin position="947"/>
        <end position="958"/>
    </location>
</feature>
<evidence type="ECO:0000256" key="9">
    <source>
        <dbReference type="SAM" id="MobiDB-lite"/>
    </source>
</evidence>
<reference evidence="11 12" key="1">
    <citation type="submission" date="2024-02" db="EMBL/GenBank/DDBJ databases">
        <authorList>
            <person name="Daric V."/>
            <person name="Darras S."/>
        </authorList>
    </citation>
    <scope>NUCLEOTIDE SEQUENCE [LARGE SCALE GENOMIC DNA]</scope>
</reference>
<evidence type="ECO:0000256" key="4">
    <source>
        <dbReference type="ARBA" id="ARBA00022801"/>
    </source>
</evidence>